<comment type="similarity">
    <text evidence="2">Belongs to the POMP/UMP1 family.</text>
</comment>
<keyword evidence="4" id="KW-0647">Proteasome</keyword>
<protein>
    <submittedName>
        <fullName evidence="4">20S proteasome maturation factor</fullName>
    </submittedName>
</protein>
<keyword evidence="5" id="KW-1185">Reference proteome</keyword>
<evidence type="ECO:0000313" key="5">
    <source>
        <dbReference type="Proteomes" id="UP000697127"/>
    </source>
</evidence>
<sequence length="120" mass="13213">MSLSIAPEAVHPSGIRNTDYAPSAPSAPGLVDTLRAGGPVSIASKINNRHPIESRILNWEENTTKSKMETHRRIFGMADPIKREMELSIVQQSEFRPQILGGSSNIHSDILKNKDTKPNN</sequence>
<gene>
    <name evidence="4" type="primary">UMP1</name>
    <name evidence="4" type="ORF">C6P40_002836</name>
</gene>
<accession>A0A9P6WP08</accession>
<dbReference type="EMBL" id="PUHW01000031">
    <property type="protein sequence ID" value="KAG0690461.1"/>
    <property type="molecule type" value="Genomic_DNA"/>
</dbReference>
<evidence type="ECO:0000256" key="2">
    <source>
        <dbReference type="ARBA" id="ARBA00043974"/>
    </source>
</evidence>
<feature type="region of interest" description="Disordered" evidence="3">
    <location>
        <begin position="99"/>
        <end position="120"/>
    </location>
</feature>
<name>A0A9P6WP08_9ASCO</name>
<feature type="region of interest" description="Disordered" evidence="3">
    <location>
        <begin position="1"/>
        <end position="27"/>
    </location>
</feature>
<evidence type="ECO:0000256" key="3">
    <source>
        <dbReference type="SAM" id="MobiDB-lite"/>
    </source>
</evidence>
<dbReference type="PANTHER" id="PTHR12828">
    <property type="entry name" value="PROTEASOME MATURATION PROTEIN UMP1"/>
    <property type="match status" value="1"/>
</dbReference>
<dbReference type="Proteomes" id="UP000697127">
    <property type="component" value="Unassembled WGS sequence"/>
</dbReference>
<evidence type="ECO:0000256" key="1">
    <source>
        <dbReference type="ARBA" id="ARBA00023186"/>
    </source>
</evidence>
<keyword evidence="1" id="KW-0143">Chaperone</keyword>
<dbReference type="GO" id="GO:0005737">
    <property type="term" value="C:cytoplasm"/>
    <property type="evidence" value="ECO:0007669"/>
    <property type="project" value="TreeGrafter"/>
</dbReference>
<reference evidence="4" key="1">
    <citation type="submission" date="2020-11" db="EMBL/GenBank/DDBJ databases">
        <title>Kefir isolates.</title>
        <authorList>
            <person name="Marcisauskas S."/>
            <person name="Kim Y."/>
            <person name="Blasche S."/>
        </authorList>
    </citation>
    <scope>NUCLEOTIDE SEQUENCE</scope>
    <source>
        <strain evidence="4">Olga-1</strain>
    </source>
</reference>
<dbReference type="Pfam" id="PF05348">
    <property type="entry name" value="UMP1"/>
    <property type="match status" value="1"/>
</dbReference>
<feature type="compositionally biased region" description="Basic and acidic residues" evidence="3">
    <location>
        <begin position="109"/>
        <end position="120"/>
    </location>
</feature>
<organism evidence="4 5">
    <name type="scientific">Pichia californica</name>
    <dbReference type="NCBI Taxonomy" id="460514"/>
    <lineage>
        <taxon>Eukaryota</taxon>
        <taxon>Fungi</taxon>
        <taxon>Dikarya</taxon>
        <taxon>Ascomycota</taxon>
        <taxon>Saccharomycotina</taxon>
        <taxon>Pichiomycetes</taxon>
        <taxon>Pichiales</taxon>
        <taxon>Pichiaceae</taxon>
        <taxon>Pichia</taxon>
    </lineage>
</organism>
<dbReference type="PANTHER" id="PTHR12828:SF3">
    <property type="entry name" value="PROTEASOME MATURATION PROTEIN"/>
    <property type="match status" value="1"/>
</dbReference>
<dbReference type="InterPro" id="IPR008012">
    <property type="entry name" value="Ump1"/>
</dbReference>
<dbReference type="GO" id="GO:0000502">
    <property type="term" value="C:proteasome complex"/>
    <property type="evidence" value="ECO:0007669"/>
    <property type="project" value="UniProtKB-KW"/>
</dbReference>
<proteinExistence type="inferred from homology"/>
<evidence type="ECO:0000313" key="4">
    <source>
        <dbReference type="EMBL" id="KAG0690461.1"/>
    </source>
</evidence>
<dbReference type="AlphaFoldDB" id="A0A9P6WP08"/>
<dbReference type="GO" id="GO:0005634">
    <property type="term" value="C:nucleus"/>
    <property type="evidence" value="ECO:0007669"/>
    <property type="project" value="TreeGrafter"/>
</dbReference>
<comment type="caution">
    <text evidence="4">The sequence shown here is derived from an EMBL/GenBank/DDBJ whole genome shotgun (WGS) entry which is preliminary data.</text>
</comment>
<dbReference type="GO" id="GO:0043248">
    <property type="term" value="P:proteasome assembly"/>
    <property type="evidence" value="ECO:0007669"/>
    <property type="project" value="InterPro"/>
</dbReference>